<keyword evidence="7" id="KW-0539">Nucleus</keyword>
<feature type="compositionally biased region" description="Basic and acidic residues" evidence="9">
    <location>
        <begin position="712"/>
        <end position="728"/>
    </location>
</feature>
<dbReference type="InterPro" id="IPR000719">
    <property type="entry name" value="Prot_kinase_dom"/>
</dbReference>
<dbReference type="PANTHER" id="PTHR24055">
    <property type="entry name" value="MITOGEN-ACTIVATED PROTEIN KINASE"/>
    <property type="match status" value="1"/>
</dbReference>
<keyword evidence="5 11" id="KW-0418">Kinase</keyword>
<dbReference type="RefSeq" id="XP_016605903.1">
    <property type="nucleotide sequence ID" value="XM_016757577.1"/>
</dbReference>
<evidence type="ECO:0000256" key="1">
    <source>
        <dbReference type="ARBA" id="ARBA00004123"/>
    </source>
</evidence>
<name>A0A0L0HAW6_SPIPD</name>
<dbReference type="FunFam" id="3.30.200.20:FF:000545">
    <property type="entry name" value="CMGC family protein kinase"/>
    <property type="match status" value="1"/>
</dbReference>
<dbReference type="GO" id="GO:0005634">
    <property type="term" value="C:nucleus"/>
    <property type="evidence" value="ECO:0007669"/>
    <property type="project" value="UniProtKB-SubCell"/>
</dbReference>
<accession>A0A0L0HAW6</accession>
<dbReference type="InterPro" id="IPR008271">
    <property type="entry name" value="Ser/Thr_kinase_AS"/>
</dbReference>
<gene>
    <name evidence="11" type="ORF">SPPG_09414</name>
</gene>
<feature type="region of interest" description="Disordered" evidence="9">
    <location>
        <begin position="413"/>
        <end position="439"/>
    </location>
</feature>
<feature type="compositionally biased region" description="Polar residues" evidence="9">
    <location>
        <begin position="523"/>
        <end position="545"/>
    </location>
</feature>
<protein>
    <submittedName>
        <fullName evidence="11">CMGC/RCK/MAK protein kinase</fullName>
    </submittedName>
</protein>
<evidence type="ECO:0000313" key="12">
    <source>
        <dbReference type="Proteomes" id="UP000053201"/>
    </source>
</evidence>
<evidence type="ECO:0000256" key="6">
    <source>
        <dbReference type="ARBA" id="ARBA00022840"/>
    </source>
</evidence>
<keyword evidence="2" id="KW-0723">Serine/threonine-protein kinase</keyword>
<dbReference type="STRING" id="645134.A0A0L0HAW6"/>
<dbReference type="GO" id="GO:0004674">
    <property type="term" value="F:protein serine/threonine kinase activity"/>
    <property type="evidence" value="ECO:0007669"/>
    <property type="project" value="UniProtKB-KW"/>
</dbReference>
<dbReference type="InParanoid" id="A0A0L0HAW6"/>
<feature type="region of interest" description="Disordered" evidence="9">
    <location>
        <begin position="484"/>
        <end position="567"/>
    </location>
</feature>
<dbReference type="GeneID" id="27692539"/>
<comment type="subcellular location">
    <subcellularLocation>
        <location evidence="1">Nucleus</location>
    </subcellularLocation>
</comment>
<feature type="compositionally biased region" description="Basic and acidic residues" evidence="9">
    <location>
        <begin position="344"/>
        <end position="353"/>
    </location>
</feature>
<evidence type="ECO:0000256" key="8">
    <source>
        <dbReference type="PROSITE-ProRule" id="PRU10141"/>
    </source>
</evidence>
<evidence type="ECO:0000256" key="2">
    <source>
        <dbReference type="ARBA" id="ARBA00022527"/>
    </source>
</evidence>
<feature type="compositionally biased region" description="Basic and acidic residues" evidence="9">
    <location>
        <begin position="427"/>
        <end position="439"/>
    </location>
</feature>
<feature type="binding site" evidence="8">
    <location>
        <position position="34"/>
    </location>
    <ligand>
        <name>ATP</name>
        <dbReference type="ChEBI" id="CHEBI:30616"/>
    </ligand>
</feature>
<dbReference type="InterPro" id="IPR011009">
    <property type="entry name" value="Kinase-like_dom_sf"/>
</dbReference>
<dbReference type="GO" id="GO:0005524">
    <property type="term" value="F:ATP binding"/>
    <property type="evidence" value="ECO:0007669"/>
    <property type="project" value="UniProtKB-UniRule"/>
</dbReference>
<dbReference type="Proteomes" id="UP000053201">
    <property type="component" value="Unassembled WGS sequence"/>
</dbReference>
<dbReference type="SUPFAM" id="SSF56112">
    <property type="entry name" value="Protein kinase-like (PK-like)"/>
    <property type="match status" value="1"/>
</dbReference>
<feature type="domain" description="Protein kinase" evidence="10">
    <location>
        <begin position="4"/>
        <end position="315"/>
    </location>
</feature>
<dbReference type="CDD" id="cd07830">
    <property type="entry name" value="STKc_MAK_like"/>
    <property type="match status" value="1"/>
</dbReference>
<dbReference type="VEuPathDB" id="FungiDB:SPPG_09414"/>
<dbReference type="EMBL" id="KQ257462">
    <property type="protein sequence ID" value="KNC97863.1"/>
    <property type="molecule type" value="Genomic_DNA"/>
</dbReference>
<keyword evidence="12" id="KW-1185">Reference proteome</keyword>
<feature type="compositionally biased region" description="Polar residues" evidence="9">
    <location>
        <begin position="413"/>
        <end position="422"/>
    </location>
</feature>
<dbReference type="OMA" id="CFQVEAP"/>
<keyword evidence="3" id="KW-0808">Transferase</keyword>
<feature type="region of interest" description="Disordered" evidence="9">
    <location>
        <begin position="602"/>
        <end position="728"/>
    </location>
</feature>
<evidence type="ECO:0000256" key="5">
    <source>
        <dbReference type="ARBA" id="ARBA00022777"/>
    </source>
</evidence>
<evidence type="ECO:0000256" key="7">
    <source>
        <dbReference type="ARBA" id="ARBA00023242"/>
    </source>
</evidence>
<dbReference type="eggNOG" id="KOG0661">
    <property type="taxonomic scope" value="Eukaryota"/>
</dbReference>
<dbReference type="Gene3D" id="1.10.510.10">
    <property type="entry name" value="Transferase(Phosphotransferase) domain 1"/>
    <property type="match status" value="1"/>
</dbReference>
<evidence type="ECO:0000256" key="4">
    <source>
        <dbReference type="ARBA" id="ARBA00022741"/>
    </source>
</evidence>
<keyword evidence="6 8" id="KW-0067">ATP-binding</keyword>
<reference evidence="11 12" key="1">
    <citation type="submission" date="2009-08" db="EMBL/GenBank/DDBJ databases">
        <title>The Genome Sequence of Spizellomyces punctatus strain DAOM BR117.</title>
        <authorList>
            <consortium name="The Broad Institute Genome Sequencing Platform"/>
            <person name="Russ C."/>
            <person name="Cuomo C."/>
            <person name="Shea T."/>
            <person name="Young S.K."/>
            <person name="Zeng Q."/>
            <person name="Koehrsen M."/>
            <person name="Haas B."/>
            <person name="Borodovsky M."/>
            <person name="Guigo R."/>
            <person name="Alvarado L."/>
            <person name="Berlin A."/>
            <person name="Bochicchio J."/>
            <person name="Borenstein D."/>
            <person name="Chapman S."/>
            <person name="Chen Z."/>
            <person name="Engels R."/>
            <person name="Freedman E."/>
            <person name="Gellesch M."/>
            <person name="Goldberg J."/>
            <person name="Griggs A."/>
            <person name="Gujja S."/>
            <person name="Heiman D."/>
            <person name="Hepburn T."/>
            <person name="Howarth C."/>
            <person name="Jen D."/>
            <person name="Larson L."/>
            <person name="Lewis B."/>
            <person name="Mehta T."/>
            <person name="Park D."/>
            <person name="Pearson M."/>
            <person name="Roberts A."/>
            <person name="Saif S."/>
            <person name="Shenoy N."/>
            <person name="Sisk P."/>
            <person name="Stolte C."/>
            <person name="Sykes S."/>
            <person name="Thomson T."/>
            <person name="Walk T."/>
            <person name="White J."/>
            <person name="Yandava C."/>
            <person name="Burger G."/>
            <person name="Gray M.W."/>
            <person name="Holland P.W.H."/>
            <person name="King N."/>
            <person name="Lang F.B.F."/>
            <person name="Roger A.J."/>
            <person name="Ruiz-Trillo I."/>
            <person name="Lander E."/>
            <person name="Nusbaum C."/>
        </authorList>
    </citation>
    <scope>NUCLEOTIDE SEQUENCE [LARGE SCALE GENOMIC DNA]</scope>
    <source>
        <strain evidence="11 12">DAOM BR117</strain>
    </source>
</reference>
<feature type="compositionally biased region" description="Basic and acidic residues" evidence="9">
    <location>
        <begin position="360"/>
        <end position="372"/>
    </location>
</feature>
<dbReference type="FunFam" id="1.10.510.10:FF:000624">
    <property type="entry name" value="Mitogen-activated protein kinase"/>
    <property type="match status" value="1"/>
</dbReference>
<evidence type="ECO:0000256" key="3">
    <source>
        <dbReference type="ARBA" id="ARBA00022679"/>
    </source>
</evidence>
<evidence type="ECO:0000313" key="11">
    <source>
        <dbReference type="EMBL" id="KNC97863.1"/>
    </source>
</evidence>
<dbReference type="Pfam" id="PF00069">
    <property type="entry name" value="Pkinase"/>
    <property type="match status" value="1"/>
</dbReference>
<feature type="region of interest" description="Disordered" evidence="9">
    <location>
        <begin position="911"/>
        <end position="938"/>
    </location>
</feature>
<dbReference type="InterPro" id="IPR017441">
    <property type="entry name" value="Protein_kinase_ATP_BS"/>
</dbReference>
<sequence length="938" mass="103005">MNKYTVTKQIGDGSFGVVLMAEHRENGERVAIKKMKQKYHNWEDAVNLREVKALVKLSNHPNIVKLKEVLRENEELYFVFEFMDGNMYQLTKNRDGKLFTEQEVKMFIFQVLLGLAHMHKHGFFHRDMKPENLLMSGNNVKIADFGLAREIRSRPPYTEYVSTRWYRAPEVILRSTSYSSPIDIWAVGCILAELFTLRPLFPGTSEMDQLYKIIEVLGCPDSDTGGSSASRGAGGYYSSSAPLVQRDFIMPGGVWPEGLRLAGAMKLRFPQMPSQPLAQLIPNASNGPLQLMADMLRYDPNQRPTAQESLQHPWFTDLWSTPLGERALSLPALGPALDLVEERKDAQGNEQEYRMSVQEDLDKTNGSDERRTSLRGGLDRTASVASSLDLLLIESELEALTGVRRESITTALKSEHNGSNGDVSARPIHDEHISPKADSGKDFAFTFGRGSEIHHGGGERFLNGGATGPSLLSADTERWATPVITPSSRKATGTPKPFPFSVPGPARRKSSAEEGGDKGARNSAESVRQQHASPSNKYPNEQNRQNKPRSAERESLGSKGVVLGKPYRPLPGIGGGLPDIDISSSGVHIDSLLDELSHADGEVSGWEQDGPTLGHGHASPSLHSKPQRRPAAAAAHPERSPPHGQQQPQSVRRSRLPTFVDQPQRNPDHVQRPKPRFFPARRPNDSTEHISDPTDDVNAPDGSSTSLYAGSTDRDSPPHHVYEEDRHSTYRIPSYGNLATSPGSKPRNSGFLSGFFSPSRENLHEGREMKRVLGDLQVRGQSFNHPPNASNSILPRTNTRLPHYGMPPILTSNSFPGHSIPTTFNPANLAIPGGRLRSKSHNVDPLLASVQQPRAHESRIINHSMRDVVGSSRTLATHNTLGSGRKSGLHWSGARSGSVVKHASSGTIINKSPTGTLPPLQGGKRVRRGLDLGYGSGR</sequence>
<dbReference type="SMART" id="SM00220">
    <property type="entry name" value="S_TKc"/>
    <property type="match status" value="1"/>
</dbReference>
<organism evidence="11 12">
    <name type="scientific">Spizellomyces punctatus (strain DAOM BR117)</name>
    <dbReference type="NCBI Taxonomy" id="645134"/>
    <lineage>
        <taxon>Eukaryota</taxon>
        <taxon>Fungi</taxon>
        <taxon>Fungi incertae sedis</taxon>
        <taxon>Chytridiomycota</taxon>
        <taxon>Chytridiomycota incertae sedis</taxon>
        <taxon>Chytridiomycetes</taxon>
        <taxon>Spizellomycetales</taxon>
        <taxon>Spizellomycetaceae</taxon>
        <taxon>Spizellomyces</taxon>
    </lineage>
</organism>
<evidence type="ECO:0000259" key="10">
    <source>
        <dbReference type="PROSITE" id="PS50011"/>
    </source>
</evidence>
<dbReference type="PROSITE" id="PS00107">
    <property type="entry name" value="PROTEIN_KINASE_ATP"/>
    <property type="match status" value="1"/>
</dbReference>
<keyword evidence="4 8" id="KW-0547">Nucleotide-binding</keyword>
<dbReference type="InterPro" id="IPR050117">
    <property type="entry name" value="MAPK"/>
</dbReference>
<dbReference type="Gene3D" id="3.30.200.20">
    <property type="entry name" value="Phosphorylase Kinase, domain 1"/>
    <property type="match status" value="1"/>
</dbReference>
<dbReference type="PROSITE" id="PS50011">
    <property type="entry name" value="PROTEIN_KINASE_DOM"/>
    <property type="match status" value="1"/>
</dbReference>
<dbReference type="AlphaFoldDB" id="A0A0L0HAW6"/>
<proteinExistence type="predicted"/>
<feature type="compositionally biased region" description="Basic and acidic residues" evidence="9">
    <location>
        <begin position="510"/>
        <end position="520"/>
    </location>
</feature>
<feature type="compositionally biased region" description="Basic and acidic residues" evidence="9">
    <location>
        <begin position="682"/>
        <end position="692"/>
    </location>
</feature>
<dbReference type="PROSITE" id="PS00108">
    <property type="entry name" value="PROTEIN_KINASE_ST"/>
    <property type="match status" value="1"/>
</dbReference>
<dbReference type="OrthoDB" id="2158884at2759"/>
<feature type="region of interest" description="Disordered" evidence="9">
    <location>
        <begin position="344"/>
        <end position="377"/>
    </location>
</feature>
<evidence type="ECO:0000256" key="9">
    <source>
        <dbReference type="SAM" id="MobiDB-lite"/>
    </source>
</evidence>